<protein>
    <recommendedName>
        <fullName evidence="3">Thiamine biosynthesis protein ThiF</fullName>
    </recommendedName>
</protein>
<proteinExistence type="predicted"/>
<dbReference type="Gene3D" id="3.40.50.720">
    <property type="entry name" value="NAD(P)-binding Rossmann-like Domain"/>
    <property type="match status" value="1"/>
</dbReference>
<dbReference type="RefSeq" id="WP_230551291.1">
    <property type="nucleotide sequence ID" value="NZ_JAJISD010000005.1"/>
</dbReference>
<reference evidence="1 2" key="1">
    <citation type="submission" date="2021-11" db="EMBL/GenBank/DDBJ databases">
        <authorList>
            <person name="Lee D.-H."/>
            <person name="Kim S.-B."/>
        </authorList>
    </citation>
    <scope>NUCLEOTIDE SEQUENCE [LARGE SCALE GENOMIC DNA]</scope>
    <source>
        <strain evidence="1 2">KCTC 52223</strain>
    </source>
</reference>
<keyword evidence="2" id="KW-1185">Reference proteome</keyword>
<evidence type="ECO:0000313" key="1">
    <source>
        <dbReference type="EMBL" id="MCC8430106.1"/>
    </source>
</evidence>
<dbReference type="EMBL" id="JAJISD010000005">
    <property type="protein sequence ID" value="MCC8430106.1"/>
    <property type="molecule type" value="Genomic_DNA"/>
</dbReference>
<dbReference type="Proteomes" id="UP001198862">
    <property type="component" value="Unassembled WGS sequence"/>
</dbReference>
<sequence>MTGLDTLSDELHRLVKIALDTGEASTIDEATRIFAGYQIQIALGPEVAANPVMQAAALTAVNCGVRSFLGGVTVLGAAGPLRVKLPFFFDMPSAVAGLGGHLTEQLAPDVPTLVIGDVESGQLEPLALRATFNHWCGGVVPAANGTRLAEAGTFTPAGVLAGALGVAEIFQRLRGGLPIACRRHIGLDLWQPERDWRRGGEAAPLDRLPSRAWLVGMGNLGQAYLWTLGLLPYANATPEFVLQDTDTLSPSNLSTSMLTSAPALGQRKTRAMAAWAEARGFKTALIERPFAADFKVDPREPPVALIGVDNALARQAVEAVGFERIIEAGLGRGPQDFLGIDLHTFPASKPAREVWQEIATAEGDIAQPAYAALLDQSKERCGIVRLAGRSIGAPFVGAVAASLVVAELIRLCLGGCRYEYLSLHLRELAGRTAVQGKAWEPHNPGSIKLAA</sequence>
<name>A0ABS8KVK1_9HYPH</name>
<accession>A0ABS8KVK1</accession>
<organism evidence="1 2">
    <name type="scientific">Reyranella aquatilis</name>
    <dbReference type="NCBI Taxonomy" id="2035356"/>
    <lineage>
        <taxon>Bacteria</taxon>
        <taxon>Pseudomonadati</taxon>
        <taxon>Pseudomonadota</taxon>
        <taxon>Alphaproteobacteria</taxon>
        <taxon>Hyphomicrobiales</taxon>
        <taxon>Reyranellaceae</taxon>
        <taxon>Reyranella</taxon>
    </lineage>
</organism>
<dbReference type="InterPro" id="IPR035985">
    <property type="entry name" value="Ubiquitin-activating_enz"/>
</dbReference>
<gene>
    <name evidence="1" type="ORF">LJ725_14110</name>
</gene>
<dbReference type="SUPFAM" id="SSF69572">
    <property type="entry name" value="Activating enzymes of the ubiquitin-like proteins"/>
    <property type="match status" value="1"/>
</dbReference>
<evidence type="ECO:0000313" key="2">
    <source>
        <dbReference type="Proteomes" id="UP001198862"/>
    </source>
</evidence>
<evidence type="ECO:0008006" key="3">
    <source>
        <dbReference type="Google" id="ProtNLM"/>
    </source>
</evidence>
<comment type="caution">
    <text evidence="1">The sequence shown here is derived from an EMBL/GenBank/DDBJ whole genome shotgun (WGS) entry which is preliminary data.</text>
</comment>